<dbReference type="STRING" id="595434.RISK_001803"/>
<keyword evidence="2" id="KW-0677">Repeat</keyword>
<proteinExistence type="predicted"/>
<organism evidence="3 4">
    <name type="scientific">Rhodopirellula islandica</name>
    <dbReference type="NCBI Taxonomy" id="595434"/>
    <lineage>
        <taxon>Bacteria</taxon>
        <taxon>Pseudomonadati</taxon>
        <taxon>Planctomycetota</taxon>
        <taxon>Planctomycetia</taxon>
        <taxon>Pirellulales</taxon>
        <taxon>Pirellulaceae</taxon>
        <taxon>Rhodopirellula</taxon>
    </lineage>
</organism>
<dbReference type="SUPFAM" id="SSF50978">
    <property type="entry name" value="WD40 repeat-like"/>
    <property type="match status" value="1"/>
</dbReference>
<sequence>MGTALFAIFLVFTQTEGCGTRYSTIETLSFSSDDSQILVTKLTARDARTPMKRYKSNLARTVSWVDTSTGAGRGTVHQDFKPGNSGPAFRHWWVGRTSVVCNPKDDRIAFSGFGGGDLTYGVAQTTPTTIPLAQPAANLTVSKSGRFVAASGAYHLTVVDTSTLKPAMQKQIGDSPFLGASWMSFNSNDTLLITVGDAGGQVWDLATGTQTAMLPIDSESLVRSIAVMPDDSVVICFDSSTKRYDLTGSLLNTINETGGYVCAASRISNMLAISDGETVRLCDVTDGTITRTLSTSGVMSVAVSSDDKYLATGDYDGNVVLFDLLAGNRQWASTPPGRHRWPWTIPATILGIWCWIAYRLSNCWGDPSS</sequence>
<dbReference type="SMART" id="SM00320">
    <property type="entry name" value="WD40"/>
    <property type="match status" value="2"/>
</dbReference>
<dbReference type="PATRIC" id="fig|595434.4.peg.1723"/>
<dbReference type="InterPro" id="IPR001680">
    <property type="entry name" value="WD40_rpt"/>
</dbReference>
<gene>
    <name evidence="3" type="ORF">RISK_001803</name>
</gene>
<dbReference type="InterPro" id="IPR050505">
    <property type="entry name" value="WDR55/POC1"/>
</dbReference>
<dbReference type="Pfam" id="PF00400">
    <property type="entry name" value="WD40"/>
    <property type="match status" value="1"/>
</dbReference>
<evidence type="ECO:0000256" key="1">
    <source>
        <dbReference type="ARBA" id="ARBA00022574"/>
    </source>
</evidence>
<keyword evidence="1" id="KW-0853">WD repeat</keyword>
<keyword evidence="4" id="KW-1185">Reference proteome</keyword>
<evidence type="ECO:0000313" key="3">
    <source>
        <dbReference type="EMBL" id="KLU05952.1"/>
    </source>
</evidence>
<dbReference type="OrthoDB" id="1522627at2"/>
<protein>
    <submittedName>
        <fullName evidence="3">G-protein beta WD-40 repeat protein</fullName>
    </submittedName>
</protein>
<dbReference type="RefSeq" id="WP_047813628.1">
    <property type="nucleotide sequence ID" value="NZ_LECT01000016.1"/>
</dbReference>
<dbReference type="EMBL" id="LECT01000016">
    <property type="protein sequence ID" value="KLU05952.1"/>
    <property type="molecule type" value="Genomic_DNA"/>
</dbReference>
<reference evidence="3" key="1">
    <citation type="submission" date="2015-05" db="EMBL/GenBank/DDBJ databases">
        <title>Permanent draft genome of Rhodopirellula islandicus K833.</title>
        <authorList>
            <person name="Kizina J."/>
            <person name="Richter M."/>
            <person name="Glockner F.O."/>
            <person name="Harder J."/>
        </authorList>
    </citation>
    <scope>NUCLEOTIDE SEQUENCE [LARGE SCALE GENOMIC DNA]</scope>
    <source>
        <strain evidence="3">K833</strain>
    </source>
</reference>
<dbReference type="InterPro" id="IPR036322">
    <property type="entry name" value="WD40_repeat_dom_sf"/>
</dbReference>
<comment type="caution">
    <text evidence="3">The sequence shown here is derived from an EMBL/GenBank/DDBJ whole genome shotgun (WGS) entry which is preliminary data.</text>
</comment>
<accession>A0A0J1BHD5</accession>
<evidence type="ECO:0000313" key="4">
    <source>
        <dbReference type="Proteomes" id="UP000036367"/>
    </source>
</evidence>
<evidence type="ECO:0000256" key="2">
    <source>
        <dbReference type="ARBA" id="ARBA00022737"/>
    </source>
</evidence>
<name>A0A0J1BHD5_RHOIS</name>
<dbReference type="Gene3D" id="2.130.10.10">
    <property type="entry name" value="YVTN repeat-like/Quinoprotein amine dehydrogenase"/>
    <property type="match status" value="2"/>
</dbReference>
<dbReference type="PANTHER" id="PTHR44019:SF8">
    <property type="entry name" value="POC1 CENTRIOLAR PROTEIN HOMOLOG"/>
    <property type="match status" value="1"/>
</dbReference>
<dbReference type="InterPro" id="IPR015943">
    <property type="entry name" value="WD40/YVTN_repeat-like_dom_sf"/>
</dbReference>
<dbReference type="PANTHER" id="PTHR44019">
    <property type="entry name" value="WD REPEAT-CONTAINING PROTEIN 55"/>
    <property type="match status" value="1"/>
</dbReference>
<dbReference type="Proteomes" id="UP000036367">
    <property type="component" value="Unassembled WGS sequence"/>
</dbReference>
<dbReference type="AlphaFoldDB" id="A0A0J1BHD5"/>